<protein>
    <recommendedName>
        <fullName evidence="5">Amino acid transporter transmembrane domain-containing protein</fullName>
    </recommendedName>
</protein>
<proteinExistence type="predicted"/>
<feature type="transmembrane region" description="Helical" evidence="2">
    <location>
        <begin position="107"/>
        <end position="125"/>
    </location>
</feature>
<feature type="transmembrane region" description="Helical" evidence="2">
    <location>
        <begin position="401"/>
        <end position="421"/>
    </location>
</feature>
<feature type="region of interest" description="Disordered" evidence="1">
    <location>
        <begin position="441"/>
        <end position="462"/>
    </location>
</feature>
<evidence type="ECO:0000313" key="3">
    <source>
        <dbReference type="EMBL" id="THH05497.1"/>
    </source>
</evidence>
<feature type="transmembrane region" description="Helical" evidence="2">
    <location>
        <begin position="195"/>
        <end position="214"/>
    </location>
</feature>
<name>A0A4S4L2X8_9AGAM</name>
<evidence type="ECO:0000256" key="1">
    <source>
        <dbReference type="SAM" id="MobiDB-lite"/>
    </source>
</evidence>
<dbReference type="EMBL" id="SGPK01000257">
    <property type="protein sequence ID" value="THH05497.1"/>
    <property type="molecule type" value="Genomic_DNA"/>
</dbReference>
<keyword evidence="4" id="KW-1185">Reference proteome</keyword>
<feature type="transmembrane region" description="Helical" evidence="2">
    <location>
        <begin position="154"/>
        <end position="175"/>
    </location>
</feature>
<feature type="region of interest" description="Disordered" evidence="1">
    <location>
        <begin position="1"/>
        <end position="30"/>
    </location>
</feature>
<accession>A0A4S4L2X8</accession>
<feature type="transmembrane region" description="Helical" evidence="2">
    <location>
        <begin position="71"/>
        <end position="95"/>
    </location>
</feature>
<feature type="transmembrane region" description="Helical" evidence="2">
    <location>
        <begin position="221"/>
        <end position="244"/>
    </location>
</feature>
<organism evidence="3 4">
    <name type="scientific">Phellinidium pouzarii</name>
    <dbReference type="NCBI Taxonomy" id="167371"/>
    <lineage>
        <taxon>Eukaryota</taxon>
        <taxon>Fungi</taxon>
        <taxon>Dikarya</taxon>
        <taxon>Basidiomycota</taxon>
        <taxon>Agaricomycotina</taxon>
        <taxon>Agaricomycetes</taxon>
        <taxon>Hymenochaetales</taxon>
        <taxon>Hymenochaetaceae</taxon>
        <taxon>Phellinidium</taxon>
    </lineage>
</organism>
<feature type="transmembrane region" description="Helical" evidence="2">
    <location>
        <begin position="378"/>
        <end position="395"/>
    </location>
</feature>
<evidence type="ECO:0008006" key="5">
    <source>
        <dbReference type="Google" id="ProtNLM"/>
    </source>
</evidence>
<keyword evidence="2" id="KW-0812">Transmembrane</keyword>
<comment type="caution">
    <text evidence="3">The sequence shown here is derived from an EMBL/GenBank/DDBJ whole genome shotgun (WGS) entry which is preliminary data.</text>
</comment>
<feature type="compositionally biased region" description="Low complexity" evidence="1">
    <location>
        <begin position="443"/>
        <end position="455"/>
    </location>
</feature>
<reference evidence="3 4" key="1">
    <citation type="submission" date="2019-02" db="EMBL/GenBank/DDBJ databases">
        <title>Genome sequencing of the rare red list fungi Phellinidium pouzarii.</title>
        <authorList>
            <person name="Buettner E."/>
            <person name="Kellner H."/>
        </authorList>
    </citation>
    <scope>NUCLEOTIDE SEQUENCE [LARGE SCALE GENOMIC DNA]</scope>
    <source>
        <strain evidence="3 4">DSM 108285</strain>
    </source>
</reference>
<evidence type="ECO:0000313" key="4">
    <source>
        <dbReference type="Proteomes" id="UP000308199"/>
    </source>
</evidence>
<feature type="transmembrane region" description="Helical" evidence="2">
    <location>
        <begin position="482"/>
        <end position="505"/>
    </location>
</feature>
<keyword evidence="2" id="KW-1133">Transmembrane helix</keyword>
<dbReference type="OrthoDB" id="3259324at2759"/>
<feature type="transmembrane region" description="Helical" evidence="2">
    <location>
        <begin position="340"/>
        <end position="358"/>
    </location>
</feature>
<feature type="transmembrane region" description="Helical" evidence="2">
    <location>
        <begin position="264"/>
        <end position="288"/>
    </location>
</feature>
<feature type="transmembrane region" description="Helical" evidence="2">
    <location>
        <begin position="300"/>
        <end position="320"/>
    </location>
</feature>
<sequence>MPGAEMSPTSRLSSDSSSSLSSNNHFARPSLGQHSTSALILVHDSEENSNTFAFSDDEDEDPRTEISLPDVVLAPSLVFGYLLSPCLKLGAMLILSSQSPLKVSLPALLVFSFLSVFSRQIWFLLARYTRKSEVGDIVAEAIIIGREKDGRRTFIRAVTRCGSGIVRVLLATVYLKGAKSSMGQLWPVDVSPVSPSLTLSVIFIIILIPLCLASSLSSRRLVYSTLFSNVLYIAWMCGIVYAHAKGLLNTDNVMIAQGRLLQDITSVAFAFSSLSTLQLYSGMVGLYASGNKKEKRYLSISSISLSAAVVGTAMILPLLFPSVKTHGDSEPTEDASLVQALIATLTAFILLLAIPPLIATSPPLPALRRATKRPLGKYVLLVLLFSLSLLPSLTEPVLEDIVVLLVLLSTYFLPALLHIILHNLRRPLSILVSPQSQPFLRTASGSESESGGAESQSRDPDTEELLLRKERALQRRRFARRLAWDLGVWILLLPVGGGGMVWAIGRFVDAW</sequence>
<keyword evidence="2" id="KW-0472">Membrane</keyword>
<gene>
    <name evidence="3" type="ORF">EW145_g4752</name>
</gene>
<feature type="compositionally biased region" description="Low complexity" evidence="1">
    <location>
        <begin position="7"/>
        <end position="22"/>
    </location>
</feature>
<dbReference type="AlphaFoldDB" id="A0A4S4L2X8"/>
<dbReference type="Proteomes" id="UP000308199">
    <property type="component" value="Unassembled WGS sequence"/>
</dbReference>
<evidence type="ECO:0000256" key="2">
    <source>
        <dbReference type="SAM" id="Phobius"/>
    </source>
</evidence>